<evidence type="ECO:0000313" key="8">
    <source>
        <dbReference type="EMBL" id="OIQ58537.1"/>
    </source>
</evidence>
<comment type="subcellular location">
    <subcellularLocation>
        <location evidence="7">Cell membrane</location>
        <topology evidence="7">Single-pass membrane protein</topology>
    </subcellularLocation>
</comment>
<gene>
    <name evidence="7" type="primary">mltG</name>
    <name evidence="8" type="ORF">MOTE_19070</name>
</gene>
<evidence type="ECO:0000256" key="4">
    <source>
        <dbReference type="ARBA" id="ARBA00023136"/>
    </source>
</evidence>
<comment type="catalytic activity">
    <reaction evidence="7">
        <text>a peptidoglycan chain = a peptidoglycan chain with N-acetyl-1,6-anhydromuramyl-[peptide] at the reducing end + a peptidoglycan chain with N-acetylglucosamine at the non-reducing end.</text>
        <dbReference type="EC" id="4.2.2.29"/>
    </reaction>
</comment>
<dbReference type="EMBL" id="MDDC01000014">
    <property type="protein sequence ID" value="OIQ58537.1"/>
    <property type="molecule type" value="Genomic_DNA"/>
</dbReference>
<evidence type="ECO:0000256" key="5">
    <source>
        <dbReference type="ARBA" id="ARBA00023239"/>
    </source>
</evidence>
<dbReference type="AlphaFoldDB" id="A0A1J5NHM6"/>
<dbReference type="Gene3D" id="3.30.160.60">
    <property type="entry name" value="Classic Zinc Finger"/>
    <property type="match status" value="1"/>
</dbReference>
<evidence type="ECO:0000256" key="1">
    <source>
        <dbReference type="ARBA" id="ARBA00022475"/>
    </source>
</evidence>
<name>A0A1J5NHM6_NEOTH</name>
<dbReference type="GO" id="GO:0008932">
    <property type="term" value="F:lytic endotransglycosylase activity"/>
    <property type="evidence" value="ECO:0007669"/>
    <property type="project" value="UniProtKB-UniRule"/>
</dbReference>
<organism evidence="8 9">
    <name type="scientific">Neomoorella thermoacetica</name>
    <name type="common">Clostridium thermoaceticum</name>
    <dbReference type="NCBI Taxonomy" id="1525"/>
    <lineage>
        <taxon>Bacteria</taxon>
        <taxon>Bacillati</taxon>
        <taxon>Bacillota</taxon>
        <taxon>Clostridia</taxon>
        <taxon>Neomoorellales</taxon>
        <taxon>Neomoorellaceae</taxon>
        <taxon>Neomoorella</taxon>
    </lineage>
</organism>
<dbReference type="PANTHER" id="PTHR30518">
    <property type="entry name" value="ENDOLYTIC MUREIN TRANSGLYCOSYLASE"/>
    <property type="match status" value="1"/>
</dbReference>
<dbReference type="Proteomes" id="UP000182811">
    <property type="component" value="Unassembled WGS sequence"/>
</dbReference>
<dbReference type="Pfam" id="PF02618">
    <property type="entry name" value="YceG"/>
    <property type="match status" value="1"/>
</dbReference>
<dbReference type="EC" id="4.2.2.29" evidence="7"/>
<keyword evidence="2 7" id="KW-0812">Transmembrane</keyword>
<dbReference type="OrthoDB" id="9814591at2"/>
<comment type="similarity">
    <text evidence="7">Belongs to the transglycosylase MltG family.</text>
</comment>
<sequence>MGEELETSQNYTIAFDRPWRHRATLLLALIALLMGLGWYFTTLLAPRHPGGAAIEVAIPPGASSATIAATLAEKGIIRSPLAFRLVAMAQGVDKQLKPGSYLISPGLPLPAITRLLASGKTIDIEFTVPEGYTVRQVASLLQQKGLVKEEDFLKAAAGDYPFAFLQGLPPGPEHVQGFLFPDTYQVAPGTPAREIILMMLNRFNQVYQEIAPQKDKDLEFNIRQIVTLASIVEREAKLDNERPLIAGVFINRLRRGMRLESCATVEYLLPTPKPVLSYQDLQIDSPYNTYRVKGLPPGPIANPGRASLLAVLQPDQTDYLYFVAKPDGSHYFSRTLAEHNQATARYEPGNGPRW</sequence>
<dbReference type="PANTHER" id="PTHR30518:SF2">
    <property type="entry name" value="ENDOLYTIC MUREIN TRANSGLYCOSYLASE"/>
    <property type="match status" value="1"/>
</dbReference>
<comment type="caution">
    <text evidence="8">The sequence shown here is derived from an EMBL/GenBank/DDBJ whole genome shotgun (WGS) entry which is preliminary data.</text>
</comment>
<dbReference type="HAMAP" id="MF_02065">
    <property type="entry name" value="MltG"/>
    <property type="match status" value="1"/>
</dbReference>
<keyword evidence="1 7" id="KW-1003">Cell membrane</keyword>
<evidence type="ECO:0000256" key="7">
    <source>
        <dbReference type="HAMAP-Rule" id="MF_02065"/>
    </source>
</evidence>
<keyword evidence="5 7" id="KW-0456">Lyase</keyword>
<keyword evidence="4 7" id="KW-0472">Membrane</keyword>
<dbReference type="InterPro" id="IPR003770">
    <property type="entry name" value="MLTG-like"/>
</dbReference>
<dbReference type="Gene3D" id="3.30.1490.480">
    <property type="entry name" value="Endolytic murein transglycosylase"/>
    <property type="match status" value="2"/>
</dbReference>
<evidence type="ECO:0000313" key="9">
    <source>
        <dbReference type="Proteomes" id="UP000182811"/>
    </source>
</evidence>
<proteinExistence type="inferred from homology"/>
<comment type="function">
    <text evidence="7">Functions as a peptidoglycan terminase that cleaves nascent peptidoglycan strands endolytically to terminate their elongation.</text>
</comment>
<evidence type="ECO:0000256" key="2">
    <source>
        <dbReference type="ARBA" id="ARBA00022692"/>
    </source>
</evidence>
<keyword evidence="6 7" id="KW-0961">Cell wall biogenesis/degradation</keyword>
<dbReference type="NCBIfam" id="TIGR00247">
    <property type="entry name" value="endolytic transglycosylase MltG"/>
    <property type="match status" value="1"/>
</dbReference>
<evidence type="ECO:0000256" key="6">
    <source>
        <dbReference type="ARBA" id="ARBA00023316"/>
    </source>
</evidence>
<feature type="site" description="Important for catalytic activity" evidence="7">
    <location>
        <position position="235"/>
    </location>
</feature>
<evidence type="ECO:0000256" key="3">
    <source>
        <dbReference type="ARBA" id="ARBA00022989"/>
    </source>
</evidence>
<dbReference type="CDD" id="cd08010">
    <property type="entry name" value="MltG_like"/>
    <property type="match status" value="1"/>
</dbReference>
<feature type="transmembrane region" description="Helical" evidence="7">
    <location>
        <begin position="23"/>
        <end position="40"/>
    </location>
</feature>
<dbReference type="GO" id="GO:0071555">
    <property type="term" value="P:cell wall organization"/>
    <property type="evidence" value="ECO:0007669"/>
    <property type="project" value="UniProtKB-KW"/>
</dbReference>
<accession>A0A1J5NHM6</accession>
<reference evidence="8 9" key="1">
    <citation type="submission" date="2016-08" db="EMBL/GenBank/DDBJ databases">
        <title>Genome-based comparison of Moorella thermoacetic strains.</title>
        <authorList>
            <person name="Poehlein A."/>
            <person name="Bengelsdorf F.R."/>
            <person name="Esser C."/>
            <person name="Duerre P."/>
            <person name="Daniel R."/>
        </authorList>
    </citation>
    <scope>NUCLEOTIDE SEQUENCE [LARGE SCALE GENOMIC DNA]</scope>
    <source>
        <strain evidence="8 9">DSM 21394</strain>
    </source>
</reference>
<keyword evidence="3 7" id="KW-1133">Transmembrane helix</keyword>
<protein>
    <recommendedName>
        <fullName evidence="7">Endolytic murein transglycosylase</fullName>
        <ecNumber evidence="7">4.2.2.29</ecNumber>
    </recommendedName>
    <alternativeName>
        <fullName evidence="7">Peptidoglycan lytic transglycosylase</fullName>
    </alternativeName>
    <alternativeName>
        <fullName evidence="7">Peptidoglycan polymerization terminase</fullName>
    </alternativeName>
</protein>
<dbReference type="GO" id="GO:0005886">
    <property type="term" value="C:plasma membrane"/>
    <property type="evidence" value="ECO:0007669"/>
    <property type="project" value="UniProtKB-SubCell"/>
</dbReference>
<dbReference type="GO" id="GO:0009252">
    <property type="term" value="P:peptidoglycan biosynthetic process"/>
    <property type="evidence" value="ECO:0007669"/>
    <property type="project" value="UniProtKB-UniRule"/>
</dbReference>